<organism evidence="1 2">
    <name type="scientific">Fusarium oxysporum f. sp. radicis-cucumerinum</name>
    <dbReference type="NCBI Taxonomy" id="327505"/>
    <lineage>
        <taxon>Eukaryota</taxon>
        <taxon>Fungi</taxon>
        <taxon>Dikarya</taxon>
        <taxon>Ascomycota</taxon>
        <taxon>Pezizomycotina</taxon>
        <taxon>Sordariomycetes</taxon>
        <taxon>Hypocreomycetidae</taxon>
        <taxon>Hypocreales</taxon>
        <taxon>Nectriaceae</taxon>
        <taxon>Fusarium</taxon>
        <taxon>Fusarium oxysporum species complex</taxon>
    </lineage>
</organism>
<accession>A0A2H3I3Q5</accession>
<reference evidence="1 2" key="1">
    <citation type="journal article" date="2016" name="Environ. Microbiol.">
        <title>Effector profiles distinguish formae speciales of Fusarium oxysporum.</title>
        <authorList>
            <person name="van Dam P."/>
            <person name="Fokkens L."/>
            <person name="Schmidt S.M."/>
            <person name="Linmans J.H."/>
            <person name="Kistler H.C."/>
            <person name="Ma L.J."/>
            <person name="Rep M."/>
        </authorList>
    </citation>
    <scope>NUCLEOTIDE SEQUENCE [LARGE SCALE GENOMIC DNA]</scope>
    <source>
        <strain evidence="1 2">Forc016</strain>
    </source>
</reference>
<proteinExistence type="predicted"/>
<sequence length="325" mass="37925">MSFKNPRQIHKLPVLHEHVVSQFQAGPVPGFKICFKDSSDAEYRIFHIDIKDVRKWRDAFKPKRLDNKTDRRRQDTRASMAQWAITNSSFVTCNQEDIPIPVREPESTDSESSCDSLIFTMEKLDVFGNTKYNGTVDAKMVAERVKTKRILEGTLTPDPDRNYEGEFTLLFLSFVAKEEETQREQQPDIVDDDPKGWKFLHGIITAGQSDESSELPAYHPSQRAFVLLRKFRGPFLVTCSRRNIDGCSHAELLKLIWQMEMTGWNDMIYVTQKDEEVPYRIKSKKKAEVLEWGRFEDDYERPRTPVKEARRGKKLRSFILNNKKI</sequence>
<dbReference type="AlphaFoldDB" id="A0A2H3I3Q5"/>
<reference evidence="1 2" key="2">
    <citation type="journal article" date="2017" name="Sci. Rep.">
        <title>A mobile pathogenicity chromosome in Fusarium oxysporum for infection of multiple cucurbit species.</title>
        <authorList>
            <person name="van Dam P."/>
            <person name="Fokkens L."/>
            <person name="Ayukawa Y."/>
            <person name="van der Gragt M."/>
            <person name="Ter Horst A."/>
            <person name="Brankovics B."/>
            <person name="Houterman P.M."/>
            <person name="Arie T."/>
            <person name="Rep M."/>
        </authorList>
    </citation>
    <scope>NUCLEOTIDE SEQUENCE [LARGE SCALE GENOMIC DNA]</scope>
    <source>
        <strain evidence="1 2">Forc016</strain>
    </source>
</reference>
<evidence type="ECO:0000313" key="2">
    <source>
        <dbReference type="Proteomes" id="UP000219602"/>
    </source>
</evidence>
<gene>
    <name evidence="1" type="ORF">AU210_001440</name>
</gene>
<dbReference type="Proteomes" id="UP000219602">
    <property type="component" value="Chromosome 1"/>
</dbReference>
<dbReference type="EMBL" id="MABQ02000001">
    <property type="protein sequence ID" value="PCD46024.1"/>
    <property type="molecule type" value="Genomic_DNA"/>
</dbReference>
<protein>
    <submittedName>
        <fullName evidence="1">Uncharacterized protein</fullName>
    </submittedName>
</protein>
<comment type="caution">
    <text evidence="1">The sequence shown here is derived from an EMBL/GenBank/DDBJ whole genome shotgun (WGS) entry which is preliminary data.</text>
</comment>
<name>A0A2H3I3Q5_FUSOX</name>
<evidence type="ECO:0000313" key="1">
    <source>
        <dbReference type="EMBL" id="PCD46024.1"/>
    </source>
</evidence>